<dbReference type="InterPro" id="IPR012337">
    <property type="entry name" value="RNaseH-like_sf"/>
</dbReference>
<reference evidence="5 6" key="1">
    <citation type="submission" date="2020-04" db="EMBL/GenBank/DDBJ databases">
        <title>Perkinsus olseni comparative genomics.</title>
        <authorList>
            <person name="Bogema D.R."/>
        </authorList>
    </citation>
    <scope>NUCLEOTIDE SEQUENCE [LARGE SCALE GENOMIC DNA]</scope>
    <source>
        <strain evidence="5">ATCC PRA-205</strain>
    </source>
</reference>
<name>A0A7J6T6F0_PEROL</name>
<dbReference type="InterPro" id="IPR001584">
    <property type="entry name" value="Integrase_cat-core"/>
</dbReference>
<gene>
    <name evidence="5" type="ORF">FOZ62_017635</name>
</gene>
<dbReference type="InterPro" id="IPR050951">
    <property type="entry name" value="Retrovirus_Pol_polyprotein"/>
</dbReference>
<dbReference type="SUPFAM" id="SSF57756">
    <property type="entry name" value="Retrovirus zinc finger-like domains"/>
    <property type="match status" value="1"/>
</dbReference>
<dbReference type="PROSITE" id="PS50994">
    <property type="entry name" value="INTEGRASE"/>
    <property type="match status" value="1"/>
</dbReference>
<organism evidence="5 6">
    <name type="scientific">Perkinsus olseni</name>
    <name type="common">Perkinsus atlanticus</name>
    <dbReference type="NCBI Taxonomy" id="32597"/>
    <lineage>
        <taxon>Eukaryota</taxon>
        <taxon>Sar</taxon>
        <taxon>Alveolata</taxon>
        <taxon>Perkinsozoa</taxon>
        <taxon>Perkinsea</taxon>
        <taxon>Perkinsida</taxon>
        <taxon>Perkinsidae</taxon>
        <taxon>Perkinsus</taxon>
    </lineage>
</organism>
<dbReference type="PROSITE" id="PS50158">
    <property type="entry name" value="ZF_CCHC"/>
    <property type="match status" value="1"/>
</dbReference>
<dbReference type="Proteomes" id="UP000574390">
    <property type="component" value="Unassembled WGS sequence"/>
</dbReference>
<dbReference type="InterPro" id="IPR036397">
    <property type="entry name" value="RNaseH_sf"/>
</dbReference>
<evidence type="ECO:0000313" key="6">
    <source>
        <dbReference type="Proteomes" id="UP000574390"/>
    </source>
</evidence>
<evidence type="ECO:0000259" key="4">
    <source>
        <dbReference type="PROSITE" id="PS50994"/>
    </source>
</evidence>
<evidence type="ECO:0000259" key="3">
    <source>
        <dbReference type="PROSITE" id="PS50158"/>
    </source>
</evidence>
<keyword evidence="1" id="KW-0863">Zinc-finger</keyword>
<feature type="compositionally biased region" description="Basic and acidic residues" evidence="2">
    <location>
        <begin position="367"/>
        <end position="381"/>
    </location>
</feature>
<dbReference type="InterPro" id="IPR001878">
    <property type="entry name" value="Znf_CCHC"/>
</dbReference>
<feature type="region of interest" description="Disordered" evidence="2">
    <location>
        <begin position="365"/>
        <end position="393"/>
    </location>
</feature>
<dbReference type="PANTHER" id="PTHR37984">
    <property type="entry name" value="PROTEIN CBG26694"/>
    <property type="match status" value="1"/>
</dbReference>
<feature type="region of interest" description="Disordered" evidence="2">
    <location>
        <begin position="261"/>
        <end position="350"/>
    </location>
</feature>
<keyword evidence="1" id="KW-0862">Zinc</keyword>
<feature type="compositionally biased region" description="Basic residues" evidence="2">
    <location>
        <begin position="270"/>
        <end position="279"/>
    </location>
</feature>
<accession>A0A7J6T6F0</accession>
<dbReference type="GO" id="GO:0008270">
    <property type="term" value="F:zinc ion binding"/>
    <property type="evidence" value="ECO:0007669"/>
    <property type="project" value="UniProtKB-KW"/>
</dbReference>
<comment type="caution">
    <text evidence="5">The sequence shown here is derived from an EMBL/GenBank/DDBJ whole genome shotgun (WGS) entry which is preliminary data.</text>
</comment>
<feature type="compositionally biased region" description="Polar residues" evidence="2">
    <location>
        <begin position="289"/>
        <end position="319"/>
    </location>
</feature>
<keyword evidence="1" id="KW-0479">Metal-binding</keyword>
<evidence type="ECO:0000256" key="1">
    <source>
        <dbReference type="PROSITE-ProRule" id="PRU00047"/>
    </source>
</evidence>
<dbReference type="Gene3D" id="4.10.60.10">
    <property type="entry name" value="Zinc finger, CCHC-type"/>
    <property type="match status" value="1"/>
</dbReference>
<dbReference type="EMBL" id="JABANM010010016">
    <property type="protein sequence ID" value="KAF4740016.1"/>
    <property type="molecule type" value="Genomic_DNA"/>
</dbReference>
<proteinExistence type="predicted"/>
<dbReference type="InterPro" id="IPR036875">
    <property type="entry name" value="Znf_CCHC_sf"/>
</dbReference>
<dbReference type="GO" id="GO:0003676">
    <property type="term" value="F:nucleic acid binding"/>
    <property type="evidence" value="ECO:0007669"/>
    <property type="project" value="InterPro"/>
</dbReference>
<feature type="non-terminal residue" evidence="5">
    <location>
        <position position="1"/>
    </location>
</feature>
<sequence>SAWHLPPHRDAYYDPTLWNAVQSKSGGGGPRFTYERFTRALSLSLSECTGSTAPIRLYVYAGFLPRPVADAVKTALLAKAAPAGELLDADSDVTAWRRIQRLHFEADDPTSAEDIKELYHRYVTACQSVLDKAEATLREVQELEIPNLRHPLCLLKQWSSLPQAIERGDSMVRTIERERRIHSRLSSHPSGISLTWSTRRLLYGALLRATPLFNDSDIGFAAFIDRLEHSTEGDTDKFVANLALLAKHGGFSTIDKFLKLGSQRSNNGGNRRHQQGAKRPRFDSKNEPGNESNTNRSWYSPQPQGTMSTRDLASSSTRPKPSDNSRRSGPPHKRQSLPSSKPPPTSSKPITCYRCGQVGHYAYACPSRKDSKSDSSVELKPRPNAALNSSVQGVTPSTAVSLQITHSLLTSHLRVLSEKPEGVDEVVSVALDTMNSVNLVTVSLAQRLGCSISSDLTRLTSLGNQSSPGKATDIRLFIVGKGIVSLHCLVVADDALEQSCDCEVLVGFRDLDRIGAHVTIPRSVEAPASTDVSWSVLESSATDYLRSRVNVWVPLVGAPNFSARLRPISPSDQSDTSEQKWVFEVSWASTSSSSTAAPPGKVHDFSPGLLAKLSAEAQKEYWGEIQKFRDNGWWLDSLPSNAERPVRESPIDAFADLVDGLVVLNFYDDLLLMVLCGSRFPANKCDDLRAISAPCRHLGLLWKIDDDRLSDDLRVSRRQAFSYAGRSFDPLRCHSLAVLAGLPGTRGGILIISKPKPFALLFLLSPTMALAMVSVSIQPGVMKLFGLNWRILLEFCLRYVLEAFNFVNIQRVVLYSDNSSAVHWATQLVVGTKSYDRIVIERLIDLFDSLISHIREKYGGSALQSLQDRDYCKSVLLFRGINLLSILEALGVHPGDRASFQWDEEYKLLLYRDIKLHPAWYIYACTPRSQYWILYRFHYSPLLGCHRSAARCVDAALSEGWYFIRMPRLLKKWIRSCKICQLSKVGGPNPVQPSLFRRGAGRFSEVQFDFLGPASPSPDDDEPNGCSYLAVLVDSGTQMCMACPAKSTSVSSVISAVLQWCALFGPPTALQLDSPPAHSSDKLFRFLTVMGVKRSLGIPRRPECQGRVENVIKEIKLAISTNSVASPGDLPWLENNHRVLRGPFVISALHESNPFLYRLDGWSQGWVSLGQLLPYYSDEELRDFNRAVRPHQAYSVSTFRLGLPADVGIPIAEISTGDFVIYPCDADVDSSSSSEPRRTLYIMEVMDREGDTLQALSLNKDSKGCYKRPLVRERPDFTWTIDVNSVVGAFKPTKTRRLPSKVVSWLDSHGAVAMAGGRASDTSLQSP</sequence>
<dbReference type="SMART" id="SM00343">
    <property type="entry name" value="ZnF_C2HC"/>
    <property type="match status" value="1"/>
</dbReference>
<dbReference type="PANTHER" id="PTHR37984:SF5">
    <property type="entry name" value="PROTEIN NYNRIN-LIKE"/>
    <property type="match status" value="1"/>
</dbReference>
<dbReference type="Pfam" id="PF00098">
    <property type="entry name" value="zf-CCHC"/>
    <property type="match status" value="1"/>
</dbReference>
<dbReference type="GO" id="GO:0015074">
    <property type="term" value="P:DNA integration"/>
    <property type="evidence" value="ECO:0007669"/>
    <property type="project" value="InterPro"/>
</dbReference>
<dbReference type="SUPFAM" id="SSF53098">
    <property type="entry name" value="Ribonuclease H-like"/>
    <property type="match status" value="1"/>
</dbReference>
<protein>
    <submittedName>
        <fullName evidence="5">Uncharacterized protein</fullName>
    </submittedName>
</protein>
<feature type="domain" description="Integrase catalytic" evidence="4">
    <location>
        <begin position="989"/>
        <end position="1119"/>
    </location>
</feature>
<evidence type="ECO:0000256" key="2">
    <source>
        <dbReference type="SAM" id="MobiDB-lite"/>
    </source>
</evidence>
<evidence type="ECO:0000313" key="5">
    <source>
        <dbReference type="EMBL" id="KAF4740016.1"/>
    </source>
</evidence>
<feature type="domain" description="CCHC-type" evidence="3">
    <location>
        <begin position="352"/>
        <end position="367"/>
    </location>
</feature>
<dbReference type="Gene3D" id="3.30.420.10">
    <property type="entry name" value="Ribonuclease H-like superfamily/Ribonuclease H"/>
    <property type="match status" value="1"/>
</dbReference>